<proteinExistence type="predicted"/>
<dbReference type="Pfam" id="PF13443">
    <property type="entry name" value="HTH_26"/>
    <property type="match status" value="1"/>
</dbReference>
<comment type="caution">
    <text evidence="2">The sequence shown here is derived from an EMBL/GenBank/DDBJ whole genome shotgun (WGS) entry which is preliminary data.</text>
</comment>
<accession>A0A165X4X9</accession>
<dbReference type="STRING" id="33936.AZI98_12925"/>
<dbReference type="OrthoDB" id="1048983at2"/>
<dbReference type="PROSITE" id="PS50943">
    <property type="entry name" value="HTH_CROC1"/>
    <property type="match status" value="1"/>
</dbReference>
<dbReference type="InterPro" id="IPR001387">
    <property type="entry name" value="Cro/C1-type_HTH"/>
</dbReference>
<dbReference type="Gene3D" id="1.10.260.40">
    <property type="entry name" value="lambda repressor-like DNA-binding domains"/>
    <property type="match status" value="1"/>
</dbReference>
<dbReference type="Proteomes" id="UP000076476">
    <property type="component" value="Unassembled WGS sequence"/>
</dbReference>
<organism evidence="2 3">
    <name type="scientific">Aeribacillus pallidus</name>
    <dbReference type="NCBI Taxonomy" id="33936"/>
    <lineage>
        <taxon>Bacteria</taxon>
        <taxon>Bacillati</taxon>
        <taxon>Bacillota</taxon>
        <taxon>Bacilli</taxon>
        <taxon>Bacillales</taxon>
        <taxon>Bacillaceae</taxon>
        <taxon>Aeribacillus</taxon>
    </lineage>
</organism>
<dbReference type="CDD" id="cd00093">
    <property type="entry name" value="HTH_XRE"/>
    <property type="match status" value="1"/>
</dbReference>
<dbReference type="SUPFAM" id="SSF47413">
    <property type="entry name" value="lambda repressor-like DNA-binding domains"/>
    <property type="match status" value="1"/>
</dbReference>
<dbReference type="AlphaFoldDB" id="A0A165X4X9"/>
<protein>
    <submittedName>
        <fullName evidence="2">Transcriptional regulator</fullName>
    </submittedName>
</protein>
<feature type="domain" description="HTH cro/C1-type" evidence="1">
    <location>
        <begin position="14"/>
        <end position="71"/>
    </location>
</feature>
<sequence>MNFFQHRKKIGENIATFIRLKGFSKSSFSKLTNISRPTLNLILAGEISSPVTFQTHLKKITAAFNLPEDYFLHPPVIIPESWQRPAMQYSDHLQEENRPVHIQKILNDLDDLLDIAAIYL</sequence>
<evidence type="ECO:0000313" key="3">
    <source>
        <dbReference type="Proteomes" id="UP000076476"/>
    </source>
</evidence>
<evidence type="ECO:0000313" key="2">
    <source>
        <dbReference type="EMBL" id="KZN95636.1"/>
    </source>
</evidence>
<evidence type="ECO:0000259" key="1">
    <source>
        <dbReference type="PROSITE" id="PS50943"/>
    </source>
</evidence>
<dbReference type="InterPro" id="IPR010982">
    <property type="entry name" value="Lambda_DNA-bd_dom_sf"/>
</dbReference>
<dbReference type="RefSeq" id="WP_063388706.1">
    <property type="nucleotide sequence ID" value="NZ_LWBR01000038.1"/>
</dbReference>
<name>A0A165X4X9_9BACI</name>
<dbReference type="GO" id="GO:0003677">
    <property type="term" value="F:DNA binding"/>
    <property type="evidence" value="ECO:0007669"/>
    <property type="project" value="InterPro"/>
</dbReference>
<keyword evidence="3" id="KW-1185">Reference proteome</keyword>
<dbReference type="EMBL" id="LWBR01000038">
    <property type="protein sequence ID" value="KZN95636.1"/>
    <property type="molecule type" value="Genomic_DNA"/>
</dbReference>
<reference evidence="2 3" key="1">
    <citation type="submission" date="2016-04" db="EMBL/GenBank/DDBJ databases">
        <title>Draft genome sequence of Aeribacillus pallidus 8m3 from petroleum reservoir.</title>
        <authorList>
            <person name="Poltaraus A.B."/>
            <person name="Nazina T.N."/>
            <person name="Tourova T.P."/>
            <person name="Malakho S.M."/>
            <person name="Korshunova A.V."/>
            <person name="Sokolova D.S."/>
        </authorList>
    </citation>
    <scope>NUCLEOTIDE SEQUENCE [LARGE SCALE GENOMIC DNA]</scope>
    <source>
        <strain evidence="2 3">8m3</strain>
    </source>
</reference>
<gene>
    <name evidence="2" type="ORF">AZI98_12925</name>
</gene>